<dbReference type="GO" id="GO:0008198">
    <property type="term" value="F:ferrous iron binding"/>
    <property type="evidence" value="ECO:0007669"/>
    <property type="project" value="TreeGrafter"/>
</dbReference>
<dbReference type="Pfam" id="PF04384">
    <property type="entry name" value="Fe-S_assembly"/>
    <property type="match status" value="1"/>
</dbReference>
<organism evidence="1 2">
    <name type="scientific">SAR86 cluster bacterium SAR86A</name>
    <dbReference type="NCBI Taxonomy" id="1123866"/>
    <lineage>
        <taxon>Bacteria</taxon>
        <taxon>Pseudomonadati</taxon>
        <taxon>Pseudomonadota</taxon>
        <taxon>Gammaproteobacteria</taxon>
        <taxon>SAR86 cluster</taxon>
    </lineage>
</organism>
<dbReference type="STRING" id="1123866.NT01SARS_0218"/>
<dbReference type="AlphaFoldDB" id="J5KDS9"/>
<dbReference type="NCBIfam" id="TIGR03412">
    <property type="entry name" value="iscX_yfhJ"/>
    <property type="match status" value="1"/>
</dbReference>
<dbReference type="PANTHER" id="PTHR37532:SF1">
    <property type="entry name" value="PROTEIN ISCX"/>
    <property type="match status" value="1"/>
</dbReference>
<dbReference type="GO" id="GO:0016226">
    <property type="term" value="P:iron-sulfur cluster assembly"/>
    <property type="evidence" value="ECO:0007669"/>
    <property type="project" value="UniProtKB-UniRule"/>
</dbReference>
<reference evidence="1 2" key="1">
    <citation type="journal article" date="2012" name="ISME J.">
        <title>Genomic insights to SAR86, an abundant and uncultivated marine bacterial lineage.</title>
        <authorList>
            <person name="Dupont C.L."/>
            <person name="Rusch D.B."/>
            <person name="Yooseph S."/>
            <person name="Lombardo M.J."/>
            <person name="Richter R.A."/>
            <person name="Valas R."/>
            <person name="Novotny M."/>
            <person name="Yee-Greenbaum J."/>
            <person name="Selengut J.D."/>
            <person name="Haft D.H."/>
            <person name="Halpern A.L."/>
            <person name="Lasken R.S."/>
            <person name="Nealson K."/>
            <person name="Friedman R."/>
            <person name="Venter J.C."/>
        </authorList>
    </citation>
    <scope>NUCLEOTIDE SEQUENCE [LARGE SCALE GENOMIC DNA]</scope>
</reference>
<protein>
    <submittedName>
        <fullName evidence="1">FeS assembly protein IscX</fullName>
    </submittedName>
</protein>
<evidence type="ECO:0000313" key="2">
    <source>
        <dbReference type="Proteomes" id="UP000010305"/>
    </source>
</evidence>
<accession>J5KDS9</accession>
<dbReference type="InterPro" id="IPR007479">
    <property type="entry name" value="ISC_FeS_clus_asmbl_IscsX"/>
</dbReference>
<name>J5KDS9_9GAMM</name>
<dbReference type="PIRSF" id="PIRSF039003">
    <property type="entry name" value="IscX"/>
    <property type="match status" value="1"/>
</dbReference>
<proteinExistence type="predicted"/>
<evidence type="ECO:0000313" key="1">
    <source>
        <dbReference type="EMBL" id="EJP71741.1"/>
    </source>
</evidence>
<dbReference type="PANTHER" id="PTHR37532">
    <property type="entry name" value="PROTEIN ISCX"/>
    <property type="match status" value="1"/>
</dbReference>
<dbReference type="Gene3D" id="1.10.10.600">
    <property type="entry name" value="IscX-like"/>
    <property type="match status" value="1"/>
</dbReference>
<dbReference type="HOGENOM" id="CLU_168040_1_0_6"/>
<dbReference type="EMBL" id="JH611156">
    <property type="protein sequence ID" value="EJP71741.1"/>
    <property type="molecule type" value="Genomic_DNA"/>
</dbReference>
<sequence>MQKLDWLDVLDIAIELNELYPEIDPQWISFPDLHKKICDLENFCGDPAKSNEKILEAIQSNWIEEYQ</sequence>
<dbReference type="InterPro" id="IPR036762">
    <property type="entry name" value="IscX-like_sf"/>
</dbReference>
<dbReference type="SUPFAM" id="SSF140319">
    <property type="entry name" value="IscX-like"/>
    <property type="match status" value="1"/>
</dbReference>
<dbReference type="Proteomes" id="UP000010305">
    <property type="component" value="Unassembled WGS sequence"/>
</dbReference>
<gene>
    <name evidence="1" type="primary">iscX</name>
    <name evidence="1" type="ORF">NT01SARS_0218</name>
</gene>
<dbReference type="GO" id="GO:0005829">
    <property type="term" value="C:cytosol"/>
    <property type="evidence" value="ECO:0007669"/>
    <property type="project" value="TreeGrafter"/>
</dbReference>